<dbReference type="Gene3D" id="2.170.130.10">
    <property type="entry name" value="TonB-dependent receptor, plug domain"/>
    <property type="match status" value="1"/>
</dbReference>
<accession>A0ABX0XND7</accession>
<keyword evidence="3" id="KW-0998">Cell outer membrane</keyword>
<feature type="domain" description="TonB-dependent receptor plug" evidence="8">
    <location>
        <begin position="65"/>
        <end position="164"/>
    </location>
</feature>
<dbReference type="SUPFAM" id="SSF56935">
    <property type="entry name" value="Porins"/>
    <property type="match status" value="1"/>
</dbReference>
<evidence type="ECO:0000256" key="2">
    <source>
        <dbReference type="ARBA" id="ARBA00023136"/>
    </source>
</evidence>
<dbReference type="PANTHER" id="PTHR40980">
    <property type="entry name" value="PLUG DOMAIN-CONTAINING PROTEIN"/>
    <property type="match status" value="1"/>
</dbReference>
<evidence type="ECO:0000256" key="5">
    <source>
        <dbReference type="SAM" id="MobiDB-lite"/>
    </source>
</evidence>
<dbReference type="InterPro" id="IPR012910">
    <property type="entry name" value="Plug_dom"/>
</dbReference>
<keyword evidence="6" id="KW-0732">Signal</keyword>
<feature type="region of interest" description="Disordered" evidence="5">
    <location>
        <begin position="234"/>
        <end position="262"/>
    </location>
</feature>
<gene>
    <name evidence="9" type="ORF">GGR88_002232</name>
</gene>
<evidence type="ECO:0000256" key="4">
    <source>
        <dbReference type="RuleBase" id="RU003357"/>
    </source>
</evidence>
<feature type="compositionally biased region" description="Acidic residues" evidence="5">
    <location>
        <begin position="505"/>
        <end position="515"/>
    </location>
</feature>
<evidence type="ECO:0000256" key="1">
    <source>
        <dbReference type="ARBA" id="ARBA00004442"/>
    </source>
</evidence>
<evidence type="ECO:0000259" key="7">
    <source>
        <dbReference type="Pfam" id="PF00593"/>
    </source>
</evidence>
<proteinExistence type="inferred from homology"/>
<dbReference type="Proteomes" id="UP000734218">
    <property type="component" value="Unassembled WGS sequence"/>
</dbReference>
<dbReference type="PANTHER" id="PTHR40980:SF4">
    <property type="entry name" value="TONB-DEPENDENT RECEPTOR-LIKE BETA-BARREL DOMAIN-CONTAINING PROTEIN"/>
    <property type="match status" value="1"/>
</dbReference>
<evidence type="ECO:0000256" key="6">
    <source>
        <dbReference type="SAM" id="SignalP"/>
    </source>
</evidence>
<sequence length="748" mass="82239">MTLTTKLLMGAALPLALAAPAFAQETATVGQDARTADAPAEGETPAASDIIVTGTIAFRNRTTDPNPVLSYDLDYFQRFEPVSVGEMLKRVPGVTFTSDVLEYDGVQFRGLPPGYTQVLINGRRAPGGEADRSFFVDRIPAELVERIEIVRSPRADQPSEGVAGTLNIVTKESTTFEGGFAKAAALINQDGELRPSFAGAYSGRLGERTSLWGALNYQERRNPKEKVSLRYDGLPEAGGGIDDPAFSNTELQDDTRDGSDLSGSAELRHEFAGGGFVRVQGFFVDTDREEFERSVTLDGADLDFDGVETQIEDIDQQTYTISGDAGVPLGGGLELGLAASWSGYREDTTATTFVGENEDDLDDLELDDEERLEIRDDEYGGTVSLAYALGSARVKAGIDLLRKDRDGLNDGDFLSGAFRVREDRYDPYVRFTFDPLPDLSVDAGLRYEITRRTVAGEDVGEVRYEAETLNPSLHLRFAPTVADQFRLSVARTVRRPGYDLVSPLEQEESPGDDDTTLGNPALRNERAWGVDAGYERRLGAGILGVNLFYRAVDDLIELVSLGENPENEDGQLFTPQNIGDGETWGVEVDVSVPLTFAGLPDTGIFANYTYLDSSVTDPFTEQDRRFNNQPHHIYNAGFIQTLRAADASFGATVSGRSDARESNFDEIVDLRYGADLEAFVEKRFGERFVLRFSVQDILRRSKREDFRTFDGDSLGEILANRAAGEIDEFEQERERAGPLYQVTMRAAF</sequence>
<protein>
    <submittedName>
        <fullName evidence="9">Outer membrane receptor protein involved in Fe transport</fullName>
    </submittedName>
</protein>
<evidence type="ECO:0000256" key="3">
    <source>
        <dbReference type="ARBA" id="ARBA00023237"/>
    </source>
</evidence>
<dbReference type="InterPro" id="IPR000531">
    <property type="entry name" value="Beta-barrel_TonB"/>
</dbReference>
<keyword evidence="9" id="KW-0675">Receptor</keyword>
<feature type="region of interest" description="Disordered" evidence="5">
    <location>
        <begin position="502"/>
        <end position="521"/>
    </location>
</feature>
<comment type="similarity">
    <text evidence="4">Belongs to the TonB-dependent receptor family.</text>
</comment>
<evidence type="ECO:0000313" key="9">
    <source>
        <dbReference type="EMBL" id="NJC34718.1"/>
    </source>
</evidence>
<keyword evidence="4" id="KW-0798">TonB box</keyword>
<evidence type="ECO:0000313" key="10">
    <source>
        <dbReference type="Proteomes" id="UP000734218"/>
    </source>
</evidence>
<organism evidence="9 10">
    <name type="scientific">Sphingomonas jejuensis</name>
    <dbReference type="NCBI Taxonomy" id="904715"/>
    <lineage>
        <taxon>Bacteria</taxon>
        <taxon>Pseudomonadati</taxon>
        <taxon>Pseudomonadota</taxon>
        <taxon>Alphaproteobacteria</taxon>
        <taxon>Sphingomonadales</taxon>
        <taxon>Sphingomonadaceae</taxon>
        <taxon>Sphingomonas</taxon>
    </lineage>
</organism>
<feature type="domain" description="TonB-dependent receptor-like beta-barrel" evidence="7">
    <location>
        <begin position="389"/>
        <end position="664"/>
    </location>
</feature>
<evidence type="ECO:0000259" key="8">
    <source>
        <dbReference type="Pfam" id="PF07715"/>
    </source>
</evidence>
<dbReference type="Pfam" id="PF07715">
    <property type="entry name" value="Plug"/>
    <property type="match status" value="1"/>
</dbReference>
<feature type="chain" id="PRO_5045146067" evidence="6">
    <location>
        <begin position="24"/>
        <end position="748"/>
    </location>
</feature>
<reference evidence="9 10" key="1">
    <citation type="submission" date="2020-03" db="EMBL/GenBank/DDBJ databases">
        <title>Genomic Encyclopedia of Type Strains, Phase IV (KMG-IV): sequencing the most valuable type-strain genomes for metagenomic binning, comparative biology and taxonomic classification.</title>
        <authorList>
            <person name="Goeker M."/>
        </authorList>
    </citation>
    <scope>NUCLEOTIDE SEQUENCE [LARGE SCALE GENOMIC DNA]</scope>
    <source>
        <strain evidence="9 10">DSM 27651</strain>
    </source>
</reference>
<dbReference type="EMBL" id="JAATJE010000002">
    <property type="protein sequence ID" value="NJC34718.1"/>
    <property type="molecule type" value="Genomic_DNA"/>
</dbReference>
<comment type="caution">
    <text evidence="9">The sequence shown here is derived from an EMBL/GenBank/DDBJ whole genome shotgun (WGS) entry which is preliminary data.</text>
</comment>
<name>A0ABX0XND7_9SPHN</name>
<keyword evidence="2 4" id="KW-0472">Membrane</keyword>
<dbReference type="InterPro" id="IPR036942">
    <property type="entry name" value="Beta-barrel_TonB_sf"/>
</dbReference>
<dbReference type="Pfam" id="PF00593">
    <property type="entry name" value="TonB_dep_Rec_b-barrel"/>
    <property type="match status" value="1"/>
</dbReference>
<feature type="signal peptide" evidence="6">
    <location>
        <begin position="1"/>
        <end position="23"/>
    </location>
</feature>
<dbReference type="Gene3D" id="2.40.170.20">
    <property type="entry name" value="TonB-dependent receptor, beta-barrel domain"/>
    <property type="match status" value="1"/>
</dbReference>
<comment type="subcellular location">
    <subcellularLocation>
        <location evidence="1 4">Cell outer membrane</location>
    </subcellularLocation>
</comment>
<dbReference type="InterPro" id="IPR037066">
    <property type="entry name" value="Plug_dom_sf"/>
</dbReference>
<keyword evidence="10" id="KW-1185">Reference proteome</keyword>